<organism evidence="2 3">
    <name type="scientific">Paramecium pentaurelia</name>
    <dbReference type="NCBI Taxonomy" id="43138"/>
    <lineage>
        <taxon>Eukaryota</taxon>
        <taxon>Sar</taxon>
        <taxon>Alveolata</taxon>
        <taxon>Ciliophora</taxon>
        <taxon>Intramacronucleata</taxon>
        <taxon>Oligohymenophorea</taxon>
        <taxon>Peniculida</taxon>
        <taxon>Parameciidae</taxon>
        <taxon>Paramecium</taxon>
    </lineage>
</organism>
<name>A0A8S1TX37_9CILI</name>
<comment type="caution">
    <text evidence="2">The sequence shown here is derived from an EMBL/GenBank/DDBJ whole genome shotgun (WGS) entry which is preliminary data.</text>
</comment>
<dbReference type="Proteomes" id="UP000689195">
    <property type="component" value="Unassembled WGS sequence"/>
</dbReference>
<keyword evidence="1" id="KW-1133">Transmembrane helix</keyword>
<proteinExistence type="predicted"/>
<feature type="transmembrane region" description="Helical" evidence="1">
    <location>
        <begin position="49"/>
        <end position="69"/>
    </location>
</feature>
<sequence>MGMLINYYTSYKLCIWIKYNDQQNRVISCGGDKLILIIEQSSQELKWNFIQKISVEVFVIDYVLSLMMYSHFNLIQMIK</sequence>
<protein>
    <recommendedName>
        <fullName evidence="4">Transmembrane protein</fullName>
    </recommendedName>
</protein>
<keyword evidence="3" id="KW-1185">Reference proteome</keyword>
<accession>A0A8S1TX37</accession>
<dbReference type="OrthoDB" id="284782at2759"/>
<keyword evidence="1" id="KW-0472">Membrane</keyword>
<reference evidence="2" key="1">
    <citation type="submission" date="2021-01" db="EMBL/GenBank/DDBJ databases">
        <authorList>
            <consortium name="Genoscope - CEA"/>
            <person name="William W."/>
        </authorList>
    </citation>
    <scope>NUCLEOTIDE SEQUENCE</scope>
</reference>
<gene>
    <name evidence="2" type="ORF">PPENT_87.1.T0280309</name>
</gene>
<evidence type="ECO:0000313" key="3">
    <source>
        <dbReference type="Proteomes" id="UP000689195"/>
    </source>
</evidence>
<evidence type="ECO:0000313" key="2">
    <source>
        <dbReference type="EMBL" id="CAD8156403.1"/>
    </source>
</evidence>
<dbReference type="EMBL" id="CAJJDO010000028">
    <property type="protein sequence ID" value="CAD8156403.1"/>
    <property type="molecule type" value="Genomic_DNA"/>
</dbReference>
<evidence type="ECO:0008006" key="4">
    <source>
        <dbReference type="Google" id="ProtNLM"/>
    </source>
</evidence>
<keyword evidence="1" id="KW-0812">Transmembrane</keyword>
<dbReference type="AlphaFoldDB" id="A0A8S1TX37"/>
<evidence type="ECO:0000256" key="1">
    <source>
        <dbReference type="SAM" id="Phobius"/>
    </source>
</evidence>